<accession>X0RSA1</accession>
<dbReference type="GO" id="GO:0003677">
    <property type="term" value="F:DNA binding"/>
    <property type="evidence" value="ECO:0007669"/>
    <property type="project" value="InterPro"/>
</dbReference>
<dbReference type="GO" id="GO:0009007">
    <property type="term" value="F:site-specific DNA-methyltransferase (adenine-specific) activity"/>
    <property type="evidence" value="ECO:0007669"/>
    <property type="project" value="InterPro"/>
</dbReference>
<feature type="non-terminal residue" evidence="1">
    <location>
        <position position="1"/>
    </location>
</feature>
<gene>
    <name evidence="1" type="ORF">S01H1_10434</name>
</gene>
<dbReference type="AlphaFoldDB" id="X0RSA1"/>
<organism evidence="1">
    <name type="scientific">marine sediment metagenome</name>
    <dbReference type="NCBI Taxonomy" id="412755"/>
    <lineage>
        <taxon>unclassified sequences</taxon>
        <taxon>metagenomes</taxon>
        <taxon>ecological metagenomes</taxon>
    </lineage>
</organism>
<dbReference type="InterPro" id="IPR008593">
    <property type="entry name" value="Dam_MeTrfase"/>
</dbReference>
<evidence type="ECO:0000313" key="1">
    <source>
        <dbReference type="EMBL" id="GAF71638.1"/>
    </source>
</evidence>
<dbReference type="EMBL" id="BARS01005323">
    <property type="protein sequence ID" value="GAF71638.1"/>
    <property type="molecule type" value="Genomic_DNA"/>
</dbReference>
<reference evidence="1" key="1">
    <citation type="journal article" date="2014" name="Front. Microbiol.">
        <title>High frequency of phylogenetically diverse reductive dehalogenase-homologous genes in deep subseafloor sedimentary metagenomes.</title>
        <authorList>
            <person name="Kawai M."/>
            <person name="Futagami T."/>
            <person name="Toyoda A."/>
            <person name="Takaki Y."/>
            <person name="Nishi S."/>
            <person name="Hori S."/>
            <person name="Arai W."/>
            <person name="Tsubouchi T."/>
            <person name="Morono Y."/>
            <person name="Uchiyama I."/>
            <person name="Ito T."/>
            <person name="Fujiyama A."/>
            <person name="Inagaki F."/>
            <person name="Takami H."/>
        </authorList>
    </citation>
    <scope>NUCLEOTIDE SEQUENCE</scope>
    <source>
        <strain evidence="1">Expedition CK06-06</strain>
    </source>
</reference>
<dbReference type="GO" id="GO:0009307">
    <property type="term" value="P:DNA restriction-modification system"/>
    <property type="evidence" value="ECO:0007669"/>
    <property type="project" value="InterPro"/>
</dbReference>
<name>X0RSA1_9ZZZZ</name>
<proteinExistence type="predicted"/>
<comment type="caution">
    <text evidence="1">The sequence shown here is derived from an EMBL/GenBank/DDBJ whole genome shotgun (WGS) entry which is preliminary data.</text>
</comment>
<sequence length="65" mass="7486">EKAIQEQKKGKTIVMLLRVDTSTKWYAKLVEAKAKIFWFNGRLRFANNQPANFASMLIVLTGIEE</sequence>
<protein>
    <submittedName>
        <fullName evidence="1">Uncharacterized protein</fullName>
    </submittedName>
</protein>
<dbReference type="Pfam" id="PF05869">
    <property type="entry name" value="Dam"/>
    <property type="match status" value="1"/>
</dbReference>